<evidence type="ECO:0008006" key="5">
    <source>
        <dbReference type="Google" id="ProtNLM"/>
    </source>
</evidence>
<sequence length="419" mass="47637">MTESGEGNPNPLTKISKIETEMGRTISDAILVEILARLPLRTIARFKLVCIKWKSEIESPYFRRLFVSVHRSSPSSSSSSSWSLMFALRLPITEAIGFHGCNAWDLPKSLASYISPFERYSDLLCHYVASSNGLVWIDAFTIPIRNSTEYLKSFVGNPVLQQWVEIPPPPSKSSPTGLVTRVENGAVSSFKVVRTKVERTEMGMMNVWSVYVYSSETGLWTFKRIRSSCRVSGLVPALNLDGKLYMWDNRCGSVDTEFGVLVGYDFYAEKGDDDDDQCRVIPFPLPDNKYVRRCLTTSRGDVLYVEILYRREEIDMASVGFDVFCFPLAMNPYDADIIYLWSRQHECLVSGNLRTLEFIVHQESENWSSLEGCCCRINKNDSKSHMIVYRNEHSTDVIVLSQFVLPPWMGSVPRPPQIC</sequence>
<dbReference type="Pfam" id="PF24750">
    <property type="entry name" value="b-prop_At3g26010-like"/>
    <property type="match status" value="1"/>
</dbReference>
<accession>A0AAU9RUX1</accession>
<evidence type="ECO:0000313" key="3">
    <source>
        <dbReference type="EMBL" id="CAH2047499.1"/>
    </source>
</evidence>
<evidence type="ECO:0000259" key="2">
    <source>
        <dbReference type="Pfam" id="PF24750"/>
    </source>
</evidence>
<dbReference type="PANTHER" id="PTHR31672">
    <property type="entry name" value="BNACNNG10540D PROTEIN"/>
    <property type="match status" value="1"/>
</dbReference>
<evidence type="ECO:0000313" key="4">
    <source>
        <dbReference type="Proteomes" id="UP000836841"/>
    </source>
</evidence>
<proteinExistence type="predicted"/>
<dbReference type="AlphaFoldDB" id="A0AAU9RUX1"/>
<feature type="domain" description="F-box protein At3g26010-like beta-propeller" evidence="2">
    <location>
        <begin position="80"/>
        <end position="414"/>
    </location>
</feature>
<dbReference type="SUPFAM" id="SSF81383">
    <property type="entry name" value="F-box domain"/>
    <property type="match status" value="1"/>
</dbReference>
<protein>
    <recommendedName>
        <fullName evidence="5">F-box domain-containing protein</fullName>
    </recommendedName>
</protein>
<evidence type="ECO:0000259" key="1">
    <source>
        <dbReference type="Pfam" id="PF00646"/>
    </source>
</evidence>
<gene>
    <name evidence="3" type="ORF">TAV2_LOCUS6006</name>
</gene>
<dbReference type="InterPro" id="IPR056592">
    <property type="entry name" value="Beta-prop_At3g26010-like"/>
</dbReference>
<name>A0AAU9RUX1_THLAR</name>
<dbReference type="EMBL" id="OU466858">
    <property type="protein sequence ID" value="CAH2047499.1"/>
    <property type="molecule type" value="Genomic_DNA"/>
</dbReference>
<dbReference type="InterPro" id="IPR001810">
    <property type="entry name" value="F-box_dom"/>
</dbReference>
<dbReference type="Proteomes" id="UP000836841">
    <property type="component" value="Chromosome 2"/>
</dbReference>
<feature type="domain" description="F-box" evidence="1">
    <location>
        <begin position="28"/>
        <end position="64"/>
    </location>
</feature>
<organism evidence="3 4">
    <name type="scientific">Thlaspi arvense</name>
    <name type="common">Field penny-cress</name>
    <dbReference type="NCBI Taxonomy" id="13288"/>
    <lineage>
        <taxon>Eukaryota</taxon>
        <taxon>Viridiplantae</taxon>
        <taxon>Streptophyta</taxon>
        <taxon>Embryophyta</taxon>
        <taxon>Tracheophyta</taxon>
        <taxon>Spermatophyta</taxon>
        <taxon>Magnoliopsida</taxon>
        <taxon>eudicotyledons</taxon>
        <taxon>Gunneridae</taxon>
        <taxon>Pentapetalae</taxon>
        <taxon>rosids</taxon>
        <taxon>malvids</taxon>
        <taxon>Brassicales</taxon>
        <taxon>Brassicaceae</taxon>
        <taxon>Thlaspideae</taxon>
        <taxon>Thlaspi</taxon>
    </lineage>
</organism>
<dbReference type="Pfam" id="PF00646">
    <property type="entry name" value="F-box"/>
    <property type="match status" value="1"/>
</dbReference>
<dbReference type="Gene3D" id="1.20.1280.50">
    <property type="match status" value="1"/>
</dbReference>
<dbReference type="PANTHER" id="PTHR31672:SF2">
    <property type="entry name" value="F-BOX DOMAIN-CONTAINING PROTEIN"/>
    <property type="match status" value="1"/>
</dbReference>
<reference evidence="3 4" key="1">
    <citation type="submission" date="2022-03" db="EMBL/GenBank/DDBJ databases">
        <authorList>
            <person name="Nunn A."/>
            <person name="Chopra R."/>
            <person name="Nunn A."/>
            <person name="Contreras Garrido A."/>
        </authorList>
    </citation>
    <scope>NUCLEOTIDE SEQUENCE [LARGE SCALE GENOMIC DNA]</scope>
</reference>
<keyword evidence="4" id="KW-1185">Reference proteome</keyword>
<dbReference type="InterPro" id="IPR036047">
    <property type="entry name" value="F-box-like_dom_sf"/>
</dbReference>
<dbReference type="InterPro" id="IPR050796">
    <property type="entry name" value="SCF_F-box_component"/>
</dbReference>